<dbReference type="NCBIfam" id="TIGR03901">
    <property type="entry name" value="MYXO-CTERM"/>
    <property type="match status" value="1"/>
</dbReference>
<dbReference type="InterPro" id="IPR024038">
    <property type="entry name" value="MYXO-CTERM"/>
</dbReference>
<evidence type="ECO:0000313" key="3">
    <source>
        <dbReference type="EMBL" id="EDM79329.1"/>
    </source>
</evidence>
<evidence type="ECO:0000256" key="1">
    <source>
        <dbReference type="SAM" id="MobiDB-lite"/>
    </source>
</evidence>
<feature type="compositionally biased region" description="Acidic residues" evidence="1">
    <location>
        <begin position="611"/>
        <end position="645"/>
    </location>
</feature>
<dbReference type="Proteomes" id="UP000005801">
    <property type="component" value="Unassembled WGS sequence"/>
</dbReference>
<dbReference type="STRING" id="391625.PPSIR1_02211"/>
<dbReference type="eggNOG" id="COG5164">
    <property type="taxonomic scope" value="Bacteria"/>
</dbReference>
<feature type="region of interest" description="Disordered" evidence="1">
    <location>
        <begin position="611"/>
        <end position="695"/>
    </location>
</feature>
<gene>
    <name evidence="3" type="ORF">PPSIR1_02211</name>
</gene>
<dbReference type="AlphaFoldDB" id="A6G406"/>
<organism evidence="3 4">
    <name type="scientific">Plesiocystis pacifica SIR-1</name>
    <dbReference type="NCBI Taxonomy" id="391625"/>
    <lineage>
        <taxon>Bacteria</taxon>
        <taxon>Pseudomonadati</taxon>
        <taxon>Myxococcota</taxon>
        <taxon>Polyangia</taxon>
        <taxon>Nannocystales</taxon>
        <taxon>Nannocystaceae</taxon>
        <taxon>Plesiocystis</taxon>
    </lineage>
</organism>
<dbReference type="PROSITE" id="PS50234">
    <property type="entry name" value="VWFA"/>
    <property type="match status" value="1"/>
</dbReference>
<feature type="compositionally biased region" description="Acidic residues" evidence="1">
    <location>
        <begin position="653"/>
        <end position="665"/>
    </location>
</feature>
<proteinExistence type="predicted"/>
<dbReference type="Gene3D" id="3.40.50.410">
    <property type="entry name" value="von Willebrand factor, type A domain"/>
    <property type="match status" value="2"/>
</dbReference>
<comment type="caution">
    <text evidence="3">The sequence shown here is derived from an EMBL/GenBank/DDBJ whole genome shotgun (WGS) entry which is preliminary data.</text>
</comment>
<dbReference type="InterPro" id="IPR002035">
    <property type="entry name" value="VWF_A"/>
</dbReference>
<feature type="region of interest" description="Disordered" evidence="1">
    <location>
        <begin position="568"/>
        <end position="599"/>
    </location>
</feature>
<feature type="compositionally biased region" description="Acidic residues" evidence="1">
    <location>
        <begin position="674"/>
        <end position="686"/>
    </location>
</feature>
<keyword evidence="4" id="KW-1185">Reference proteome</keyword>
<feature type="compositionally biased region" description="Acidic residues" evidence="1">
    <location>
        <begin position="575"/>
        <end position="599"/>
    </location>
</feature>
<sequence>MIGQLGLLTGVGLAFAVGGPGEPAQAEGQNCGEESPCAVKKPAVLLMVDYSTSMSAIWDVENQLTRWEVTVAALQAATQPGSFLGDNTQLALMRFGHDPEPGVPGTTIDLDPSGLVDGHKLEVAWLDANDDTWLDCSAEAVVESLAATPAPPEFGIGTWTKGALDRAQAEVAATRALVPDLPGEQVRSYVAVVLTDGLWTGADGTTALAPADQDPAITATALLDEADVPTYVITIDGDAQVEEAADALAFAGGTGAAFHGGTPGLLDGAIYGLNQELLHDHALPGCSRQHPRVMVLLDASSSTLNDFGGTVPGTMGETAWDEIRAGLTAPDSLFDVDEGLAPQDMLHVGLTIFGHDDAPEEQRVLASYGPCMRDNLAWALDPEVSCVEPGCDDPWGGPTIAWTYQDGSAGPPGFDLQTNSHMPRCEGPADFCWGSGTFTHRGLETVRLHQIDYAAASQTDDALYPTAPDTPYINILITDGMYSGYSSDAQVQSELEAMFNAGITTYVIGYGDLFGFPDAVAQVEQMADWGSGGANDAYLAQNQVELEDALYETLGPLEFDPCCALLDCSENPEPTTEEPDPGPSFDDDDGDGSEFQDSLDDLDADLDAEWETEAETENETETETTDGPGEESPEDDSESTEDEGSESSGSGGAEDEIGDDTEGGGEESGGSEGADADPEAGCDCEVDGASGPRGWAGVAGLILLVGLGGRRRRLSSTR</sequence>
<accession>A6G406</accession>
<name>A6G406_9BACT</name>
<dbReference type="EMBL" id="ABCS01000020">
    <property type="protein sequence ID" value="EDM79329.1"/>
    <property type="molecule type" value="Genomic_DNA"/>
</dbReference>
<reference evidence="3 4" key="1">
    <citation type="submission" date="2007-06" db="EMBL/GenBank/DDBJ databases">
        <authorList>
            <person name="Shimkets L."/>
            <person name="Ferriera S."/>
            <person name="Johnson J."/>
            <person name="Kravitz S."/>
            <person name="Beeson K."/>
            <person name="Sutton G."/>
            <person name="Rogers Y.-H."/>
            <person name="Friedman R."/>
            <person name="Frazier M."/>
            <person name="Venter J.C."/>
        </authorList>
    </citation>
    <scope>NUCLEOTIDE SEQUENCE [LARGE SCALE GENOMIC DNA]</scope>
    <source>
        <strain evidence="3 4">SIR-1</strain>
    </source>
</reference>
<evidence type="ECO:0000259" key="2">
    <source>
        <dbReference type="PROSITE" id="PS50234"/>
    </source>
</evidence>
<feature type="domain" description="VWFA" evidence="2">
    <location>
        <begin position="434"/>
        <end position="554"/>
    </location>
</feature>
<dbReference type="InterPro" id="IPR036465">
    <property type="entry name" value="vWFA_dom_sf"/>
</dbReference>
<protein>
    <recommendedName>
        <fullName evidence="2">VWFA domain-containing protein</fullName>
    </recommendedName>
</protein>
<dbReference type="RefSeq" id="WP_006971455.1">
    <property type="nucleotide sequence ID" value="NZ_ABCS01000020.1"/>
</dbReference>
<evidence type="ECO:0000313" key="4">
    <source>
        <dbReference type="Proteomes" id="UP000005801"/>
    </source>
</evidence>
<dbReference type="SUPFAM" id="SSF53300">
    <property type="entry name" value="vWA-like"/>
    <property type="match status" value="2"/>
</dbReference>